<feature type="compositionally biased region" description="Basic and acidic residues" evidence="1">
    <location>
        <begin position="11"/>
        <end position="32"/>
    </location>
</feature>
<comment type="caution">
    <text evidence="3">The sequence shown here is derived from an EMBL/GenBank/DDBJ whole genome shotgun (WGS) entry which is preliminary data.</text>
</comment>
<name>A0ABN1AE76_9SPHN</name>
<keyword evidence="4" id="KW-1185">Reference proteome</keyword>
<keyword evidence="2" id="KW-0472">Membrane</keyword>
<dbReference type="EMBL" id="BAAAEM010000002">
    <property type="protein sequence ID" value="GAA0474376.1"/>
    <property type="molecule type" value="Genomic_DNA"/>
</dbReference>
<gene>
    <name evidence="3" type="ORF">GCM10009096_14840</name>
</gene>
<protein>
    <submittedName>
        <fullName evidence="3">Uncharacterized protein</fullName>
    </submittedName>
</protein>
<evidence type="ECO:0000256" key="1">
    <source>
        <dbReference type="SAM" id="MobiDB-lite"/>
    </source>
</evidence>
<reference evidence="3 4" key="1">
    <citation type="journal article" date="2019" name="Int. J. Syst. Evol. Microbiol.">
        <title>The Global Catalogue of Microorganisms (GCM) 10K type strain sequencing project: providing services to taxonomists for standard genome sequencing and annotation.</title>
        <authorList>
            <consortium name="The Broad Institute Genomics Platform"/>
            <consortium name="The Broad Institute Genome Sequencing Center for Infectious Disease"/>
            <person name="Wu L."/>
            <person name="Ma J."/>
        </authorList>
    </citation>
    <scope>NUCLEOTIDE SEQUENCE [LARGE SCALE GENOMIC DNA]</scope>
    <source>
        <strain evidence="3 4">JCM 14162</strain>
    </source>
</reference>
<keyword evidence="2" id="KW-0812">Transmembrane</keyword>
<evidence type="ECO:0000313" key="3">
    <source>
        <dbReference type="EMBL" id="GAA0474376.1"/>
    </source>
</evidence>
<feature type="region of interest" description="Disordered" evidence="1">
    <location>
        <begin position="1"/>
        <end position="40"/>
    </location>
</feature>
<keyword evidence="2" id="KW-1133">Transmembrane helix</keyword>
<organism evidence="3 4">
    <name type="scientific">Parasphingorhabdus litoris</name>
    <dbReference type="NCBI Taxonomy" id="394733"/>
    <lineage>
        <taxon>Bacteria</taxon>
        <taxon>Pseudomonadati</taxon>
        <taxon>Pseudomonadota</taxon>
        <taxon>Alphaproteobacteria</taxon>
        <taxon>Sphingomonadales</taxon>
        <taxon>Sphingomonadaceae</taxon>
        <taxon>Parasphingorhabdus</taxon>
    </lineage>
</organism>
<proteinExistence type="predicted"/>
<evidence type="ECO:0000313" key="4">
    <source>
        <dbReference type="Proteomes" id="UP001500713"/>
    </source>
</evidence>
<dbReference type="Proteomes" id="UP001500713">
    <property type="component" value="Unassembled WGS sequence"/>
</dbReference>
<feature type="transmembrane region" description="Helical" evidence="2">
    <location>
        <begin position="46"/>
        <end position="68"/>
    </location>
</feature>
<evidence type="ECO:0000256" key="2">
    <source>
        <dbReference type="SAM" id="Phobius"/>
    </source>
</evidence>
<sequence>MSGNNVSARTPAKDKPVADESEKESSRGRSERSSASGKAEQLPGRMWVIAGAGLTIWIIIAIAVIILFF</sequence>
<accession>A0ABN1AE76</accession>